<dbReference type="AlphaFoldDB" id="A0A4P6ULM6"/>
<dbReference type="PANTHER" id="PTHR45138">
    <property type="entry name" value="REGULATORY COMPONENTS OF SENSORY TRANSDUCTION SYSTEM"/>
    <property type="match status" value="1"/>
</dbReference>
<evidence type="ECO:0000313" key="5">
    <source>
        <dbReference type="EMBL" id="QBK06063.1"/>
    </source>
</evidence>
<dbReference type="OrthoDB" id="9813903at2"/>
<feature type="transmembrane region" description="Helical" evidence="3">
    <location>
        <begin position="98"/>
        <end position="117"/>
    </location>
</feature>
<feature type="transmembrane region" description="Helical" evidence="3">
    <location>
        <begin position="154"/>
        <end position="178"/>
    </location>
</feature>
<organism evidence="5 6">
    <name type="scientific">Hylemonella gracilis</name>
    <dbReference type="NCBI Taxonomy" id="80880"/>
    <lineage>
        <taxon>Bacteria</taxon>
        <taxon>Pseudomonadati</taxon>
        <taxon>Pseudomonadota</taxon>
        <taxon>Betaproteobacteria</taxon>
        <taxon>Burkholderiales</taxon>
        <taxon>Comamonadaceae</taxon>
        <taxon>Hylemonella</taxon>
    </lineage>
</organism>
<proteinExistence type="predicted"/>
<dbReference type="SUPFAM" id="SSF55073">
    <property type="entry name" value="Nucleotide cyclase"/>
    <property type="match status" value="1"/>
</dbReference>
<dbReference type="PROSITE" id="PS50887">
    <property type="entry name" value="GGDEF"/>
    <property type="match status" value="1"/>
</dbReference>
<keyword evidence="3" id="KW-0472">Membrane</keyword>
<dbReference type="EC" id="2.7.7.65" evidence="1"/>
<evidence type="ECO:0000259" key="4">
    <source>
        <dbReference type="PROSITE" id="PS50887"/>
    </source>
</evidence>
<feature type="transmembrane region" description="Helical" evidence="3">
    <location>
        <begin position="65"/>
        <end position="86"/>
    </location>
</feature>
<dbReference type="KEGG" id="hgr:DW355_16225"/>
<dbReference type="SMART" id="SM00267">
    <property type="entry name" value="GGDEF"/>
    <property type="match status" value="1"/>
</dbReference>
<evidence type="ECO:0000256" key="2">
    <source>
        <dbReference type="ARBA" id="ARBA00034247"/>
    </source>
</evidence>
<feature type="transmembrane region" description="Helical" evidence="3">
    <location>
        <begin position="123"/>
        <end position="142"/>
    </location>
</feature>
<accession>A0A4P6ULM6</accession>
<dbReference type="FunFam" id="3.30.70.270:FF:000001">
    <property type="entry name" value="Diguanylate cyclase domain protein"/>
    <property type="match status" value="1"/>
</dbReference>
<gene>
    <name evidence="5" type="ORF">DW355_16225</name>
</gene>
<feature type="domain" description="GGDEF" evidence="4">
    <location>
        <begin position="255"/>
        <end position="385"/>
    </location>
</feature>
<feature type="transmembrane region" description="Helical" evidence="3">
    <location>
        <begin position="6"/>
        <end position="30"/>
    </location>
</feature>
<dbReference type="RefSeq" id="WP_131281675.1">
    <property type="nucleotide sequence ID" value="NZ_CP031395.1"/>
</dbReference>
<evidence type="ECO:0000256" key="1">
    <source>
        <dbReference type="ARBA" id="ARBA00012528"/>
    </source>
</evidence>
<dbReference type="InterPro" id="IPR029787">
    <property type="entry name" value="Nucleotide_cyclase"/>
</dbReference>
<dbReference type="EMBL" id="CP031395">
    <property type="protein sequence ID" value="QBK06063.1"/>
    <property type="molecule type" value="Genomic_DNA"/>
</dbReference>
<comment type="catalytic activity">
    <reaction evidence="2">
        <text>2 GTP = 3',3'-c-di-GMP + 2 diphosphate</text>
        <dbReference type="Rhea" id="RHEA:24898"/>
        <dbReference type="ChEBI" id="CHEBI:33019"/>
        <dbReference type="ChEBI" id="CHEBI:37565"/>
        <dbReference type="ChEBI" id="CHEBI:58805"/>
        <dbReference type="EC" id="2.7.7.65"/>
    </reaction>
</comment>
<dbReference type="InterPro" id="IPR000160">
    <property type="entry name" value="GGDEF_dom"/>
</dbReference>
<feature type="transmembrane region" description="Helical" evidence="3">
    <location>
        <begin position="190"/>
        <end position="213"/>
    </location>
</feature>
<reference evidence="5 6" key="1">
    <citation type="submission" date="2018-07" db="EMBL/GenBank/DDBJ databases">
        <title>Exploring interactions and the metabolic potential of the ultra-small soil bacteria Hylemonella gracilis.</title>
        <authorList>
            <person name="Tyc O."/>
            <person name="Kulkarni P."/>
            <person name="Gawehns F."/>
            <person name="Hundscheid M."/>
            <person name="Zweers H."/>
            <person name="Garbeva P."/>
        </authorList>
    </citation>
    <scope>NUCLEOTIDE SEQUENCE [LARGE SCALE GENOMIC DNA]</scope>
    <source>
        <strain evidence="5 6">NS1</strain>
    </source>
</reference>
<evidence type="ECO:0000313" key="6">
    <source>
        <dbReference type="Proteomes" id="UP000292939"/>
    </source>
</evidence>
<dbReference type="CDD" id="cd01949">
    <property type="entry name" value="GGDEF"/>
    <property type="match status" value="1"/>
</dbReference>
<keyword evidence="3" id="KW-1133">Transmembrane helix</keyword>
<evidence type="ECO:0000256" key="3">
    <source>
        <dbReference type="SAM" id="Phobius"/>
    </source>
</evidence>
<name>A0A4P6ULM6_9BURK</name>
<dbReference type="PANTHER" id="PTHR45138:SF9">
    <property type="entry name" value="DIGUANYLATE CYCLASE DGCM-RELATED"/>
    <property type="match status" value="1"/>
</dbReference>
<dbReference type="Gene3D" id="3.30.70.270">
    <property type="match status" value="1"/>
</dbReference>
<dbReference type="InterPro" id="IPR043128">
    <property type="entry name" value="Rev_trsase/Diguanyl_cyclase"/>
</dbReference>
<sequence>MLLDPTTLIFINVANLLVMGGALPIIMGQGLSTAAARGRRSLILNAGAWICLLVSTVWSGVLPDLLLSTLAMALICASQWLLYRALENWLGRRPLRRPLLVLAWLMPIGYALSFPSYEIRVGWANLMLAAQMLIVARACLYPMNRDFGRVSWRYPLFGCLVVMAGFTSARGILGAWFTELYPYFRAPTPVNLAALVAANMALVLGTLTILGAWREEAEQQLHRLAITDPLTGLLNRNGWAAQTERALRRAQRHGQPLSLLLLDLDHFKQVNDVHGHEVGDEVLRRFARMLQQCLRTGDVCARVGGEEVCVLLYNADAAAARAFDERVRAGLAQQTTARSLPVGFSAGHTLCRSDETTLEPAMARADAALYRAKGAGRGRLVSDSHAS</sequence>
<dbReference type="Pfam" id="PF00990">
    <property type="entry name" value="GGDEF"/>
    <property type="match status" value="1"/>
</dbReference>
<keyword evidence="3" id="KW-0812">Transmembrane</keyword>
<dbReference type="InterPro" id="IPR050469">
    <property type="entry name" value="Diguanylate_Cyclase"/>
</dbReference>
<feature type="transmembrane region" description="Helical" evidence="3">
    <location>
        <begin position="42"/>
        <end position="59"/>
    </location>
</feature>
<dbReference type="GO" id="GO:0052621">
    <property type="term" value="F:diguanylate cyclase activity"/>
    <property type="evidence" value="ECO:0007669"/>
    <property type="project" value="UniProtKB-EC"/>
</dbReference>
<protein>
    <recommendedName>
        <fullName evidence="1">diguanylate cyclase</fullName>
        <ecNumber evidence="1">2.7.7.65</ecNumber>
    </recommendedName>
</protein>
<dbReference type="Proteomes" id="UP000292939">
    <property type="component" value="Chromosome"/>
</dbReference>
<dbReference type="NCBIfam" id="TIGR00254">
    <property type="entry name" value="GGDEF"/>
    <property type="match status" value="1"/>
</dbReference>